<dbReference type="Gene3D" id="1.10.10.1710">
    <property type="entry name" value="Deoxyribodipyrimidine photolyase-related"/>
    <property type="match status" value="1"/>
</dbReference>
<sequence length="522" mass="59111">MVSRSPRMTVLIPVLGDQLSPDLSALRGADPADGVVLMMEVADETRYVRHHKTKLVYILSAMRHHAAALRAAGWQVDYVRLDDPDNCGSFTGEVARAVARHGPDRIVVTEAGEWRVAAMLDSWETLFGLPVEIHPDTRFVCSHAEFADWAEDRASLTMEFFYRQMRQKTGLLMNGRKPEGDRWNFDKENRKPAQADLLMPRPLAFPSDAVTQEVIALVEARFGNHPGSLAGFYYAVTAADAERQAAHFLAHALPRFGDFEDAMLAGERFLWHSILSPYINSGLLDPLDLCRRAEAEYRAGRAPLNSVEGYIRQIIGWREFMRGIYWREGPDYVDRNHLDHRRALPGWYWTGETDMRCLAESLGQTLATAHAHHIQRLMVIGNFALLIGADPKQVHQWYLEVYLDAYEWVELPNTLGMSQFGDGGLVGSKPYVSSGAYINRMSDYCRGCRYDVGKRTGEDACPYNALYWDFLVRHRDRLGDNRRLAMPYRSWDRMAAEEQAATRAQAQAFLAQLDASGSAEAY</sequence>
<dbReference type="Gene3D" id="3.40.50.620">
    <property type="entry name" value="HUPs"/>
    <property type="match status" value="1"/>
</dbReference>
<dbReference type="InterPro" id="IPR052551">
    <property type="entry name" value="UV-DNA_repair_photolyase"/>
</dbReference>
<dbReference type="EMBL" id="BMIH01000002">
    <property type="protein sequence ID" value="GGB28203.1"/>
    <property type="molecule type" value="Genomic_DNA"/>
</dbReference>
<reference evidence="1" key="2">
    <citation type="submission" date="2020-09" db="EMBL/GenBank/DDBJ databases">
        <authorList>
            <person name="Sun Q."/>
            <person name="Zhou Y."/>
        </authorList>
    </citation>
    <scope>NUCLEOTIDE SEQUENCE</scope>
    <source>
        <strain evidence="1">CGMCC 1.15330</strain>
    </source>
</reference>
<dbReference type="PANTHER" id="PTHR38657">
    <property type="entry name" value="SLR1343 PROTEIN"/>
    <property type="match status" value="1"/>
</dbReference>
<dbReference type="PANTHER" id="PTHR38657:SF1">
    <property type="entry name" value="SLR1343 PROTEIN"/>
    <property type="match status" value="1"/>
</dbReference>
<proteinExistence type="predicted"/>
<keyword evidence="2" id="KW-1185">Reference proteome</keyword>
<evidence type="ECO:0000313" key="1">
    <source>
        <dbReference type="EMBL" id="GGB28203.1"/>
    </source>
</evidence>
<dbReference type="Proteomes" id="UP000623067">
    <property type="component" value="Unassembled WGS sequence"/>
</dbReference>
<dbReference type="InterPro" id="IPR014729">
    <property type="entry name" value="Rossmann-like_a/b/a_fold"/>
</dbReference>
<accession>A0A916T1W1</accession>
<dbReference type="Gene3D" id="1.10.579.10">
    <property type="entry name" value="DNA Cyclobutane Dipyrimidine Photolyase, subunit A, domain 3"/>
    <property type="match status" value="1"/>
</dbReference>
<name>A0A916T1W1_9SPHN</name>
<protein>
    <submittedName>
        <fullName evidence="1">(6-4) photolyase</fullName>
    </submittedName>
</protein>
<dbReference type="AlphaFoldDB" id="A0A916T1W1"/>
<reference evidence="1" key="1">
    <citation type="journal article" date="2014" name="Int. J. Syst. Evol. Microbiol.">
        <title>Complete genome sequence of Corynebacterium casei LMG S-19264T (=DSM 44701T), isolated from a smear-ripened cheese.</title>
        <authorList>
            <consortium name="US DOE Joint Genome Institute (JGI-PGF)"/>
            <person name="Walter F."/>
            <person name="Albersmeier A."/>
            <person name="Kalinowski J."/>
            <person name="Ruckert C."/>
        </authorList>
    </citation>
    <scope>NUCLEOTIDE SEQUENCE</scope>
    <source>
        <strain evidence="1">CGMCC 1.15330</strain>
    </source>
</reference>
<dbReference type="Pfam" id="PF04244">
    <property type="entry name" value="DPRP"/>
    <property type="match status" value="1"/>
</dbReference>
<comment type="caution">
    <text evidence="1">The sequence shown here is derived from an EMBL/GenBank/DDBJ whole genome shotgun (WGS) entry which is preliminary data.</text>
</comment>
<dbReference type="Gene3D" id="1.25.40.80">
    <property type="match status" value="1"/>
</dbReference>
<evidence type="ECO:0000313" key="2">
    <source>
        <dbReference type="Proteomes" id="UP000623067"/>
    </source>
</evidence>
<dbReference type="InterPro" id="IPR036134">
    <property type="entry name" value="Crypto/Photolyase_FAD-like_sf"/>
</dbReference>
<dbReference type="SUPFAM" id="SSF48173">
    <property type="entry name" value="Cryptochrome/photolyase FAD-binding domain"/>
    <property type="match status" value="1"/>
</dbReference>
<dbReference type="InterPro" id="IPR007357">
    <property type="entry name" value="PhrB-like"/>
</dbReference>
<organism evidence="1 2">
    <name type="scientific">Sphingomonas metalli</name>
    <dbReference type="NCBI Taxonomy" id="1779358"/>
    <lineage>
        <taxon>Bacteria</taxon>
        <taxon>Pseudomonadati</taxon>
        <taxon>Pseudomonadota</taxon>
        <taxon>Alphaproteobacteria</taxon>
        <taxon>Sphingomonadales</taxon>
        <taxon>Sphingomonadaceae</taxon>
        <taxon>Sphingomonas</taxon>
    </lineage>
</organism>
<gene>
    <name evidence="1" type="primary">phrB</name>
    <name evidence="1" type="ORF">GCM10011380_17260</name>
</gene>